<dbReference type="CDD" id="cd00609">
    <property type="entry name" value="AAT_like"/>
    <property type="match status" value="1"/>
</dbReference>
<name>A0A1I6Q708_9EURY</name>
<reference evidence="7" key="1">
    <citation type="submission" date="2016-10" db="EMBL/GenBank/DDBJ databases">
        <authorList>
            <person name="Varghese N."/>
            <person name="Submissions S."/>
        </authorList>
    </citation>
    <scope>NUCLEOTIDE SEQUENCE [LARGE SCALE GENOMIC DNA]</scope>
    <source>
        <strain evidence="7">DSM 22427</strain>
    </source>
</reference>
<feature type="domain" description="Aminotransferase class I/classII large" evidence="5">
    <location>
        <begin position="23"/>
        <end position="343"/>
    </location>
</feature>
<dbReference type="InterPro" id="IPR015422">
    <property type="entry name" value="PyrdxlP-dep_Trfase_small"/>
</dbReference>
<dbReference type="PANTHER" id="PTHR42885:SF1">
    <property type="entry name" value="THREONINE-PHOSPHATE DECARBOXYLASE"/>
    <property type="match status" value="1"/>
</dbReference>
<dbReference type="OrthoDB" id="39225at2157"/>
<dbReference type="GO" id="GO:0008483">
    <property type="term" value="F:transaminase activity"/>
    <property type="evidence" value="ECO:0007669"/>
    <property type="project" value="UniProtKB-KW"/>
</dbReference>
<dbReference type="PROSITE" id="PS00105">
    <property type="entry name" value="AA_TRANSFER_CLASS_1"/>
    <property type="match status" value="1"/>
</dbReference>
<feature type="region of interest" description="Disordered" evidence="4">
    <location>
        <begin position="346"/>
        <end position="385"/>
    </location>
</feature>
<dbReference type="Pfam" id="PF00155">
    <property type="entry name" value="Aminotran_1_2"/>
    <property type="match status" value="1"/>
</dbReference>
<dbReference type="EC" id="2.6.1.-" evidence="3"/>
<dbReference type="SUPFAM" id="SSF53383">
    <property type="entry name" value="PLP-dependent transferases"/>
    <property type="match status" value="1"/>
</dbReference>
<dbReference type="Proteomes" id="UP000199199">
    <property type="component" value="Unassembled WGS sequence"/>
</dbReference>
<dbReference type="RefSeq" id="WP_092902321.1">
    <property type="nucleotide sequence ID" value="NZ_FOZS01000001.1"/>
</dbReference>
<organism evidence="6 7">
    <name type="scientific">Halostagnicola kamekurae</name>
    <dbReference type="NCBI Taxonomy" id="619731"/>
    <lineage>
        <taxon>Archaea</taxon>
        <taxon>Methanobacteriati</taxon>
        <taxon>Methanobacteriota</taxon>
        <taxon>Stenosarchaea group</taxon>
        <taxon>Halobacteria</taxon>
        <taxon>Halobacteriales</taxon>
        <taxon>Natrialbaceae</taxon>
        <taxon>Halostagnicola</taxon>
    </lineage>
</organism>
<comment type="similarity">
    <text evidence="3">Belongs to the class-I pyridoxal-phosphate-dependent aminotransferase family.</text>
</comment>
<dbReference type="PANTHER" id="PTHR42885">
    <property type="entry name" value="HISTIDINOL-PHOSPHATE AMINOTRANSFERASE-RELATED"/>
    <property type="match status" value="1"/>
</dbReference>
<evidence type="ECO:0000256" key="1">
    <source>
        <dbReference type="ARBA" id="ARBA00001933"/>
    </source>
</evidence>
<evidence type="ECO:0000256" key="3">
    <source>
        <dbReference type="RuleBase" id="RU000481"/>
    </source>
</evidence>
<dbReference type="GO" id="GO:0030170">
    <property type="term" value="F:pyridoxal phosphate binding"/>
    <property type="evidence" value="ECO:0007669"/>
    <property type="project" value="InterPro"/>
</dbReference>
<dbReference type="InterPro" id="IPR004839">
    <property type="entry name" value="Aminotransferase_I/II_large"/>
</dbReference>
<keyword evidence="3" id="KW-0032">Aminotransferase</keyword>
<dbReference type="InterPro" id="IPR004838">
    <property type="entry name" value="NHTrfase_class1_PyrdxlP-BS"/>
</dbReference>
<evidence type="ECO:0000313" key="7">
    <source>
        <dbReference type="Proteomes" id="UP000199199"/>
    </source>
</evidence>
<dbReference type="AlphaFoldDB" id="A0A1I6Q708"/>
<dbReference type="Gene3D" id="3.40.640.10">
    <property type="entry name" value="Type I PLP-dependent aspartate aminotransferase-like (Major domain)"/>
    <property type="match status" value="1"/>
</dbReference>
<evidence type="ECO:0000256" key="4">
    <source>
        <dbReference type="SAM" id="MobiDB-lite"/>
    </source>
</evidence>
<accession>A0A1I6Q708</accession>
<evidence type="ECO:0000259" key="5">
    <source>
        <dbReference type="Pfam" id="PF00155"/>
    </source>
</evidence>
<keyword evidence="7" id="KW-1185">Reference proteome</keyword>
<comment type="cofactor">
    <cofactor evidence="1 3">
        <name>pyridoxal 5'-phosphate</name>
        <dbReference type="ChEBI" id="CHEBI:597326"/>
    </cofactor>
</comment>
<sequence length="385" mass="41888">MDPESVLEAERVAHGGETDRAVLDFSANTNPFVLDGVEEVYADAFSDARRYPDDGYPEFRAAAATYVDCDREYVVPTPGGLAAIRLAMETVLEPGDRALVPYPSFGEYAREVRLQGATPLFVARESMLEATKNLLESCSLAVVCTPNNPTGEAADVKALERFANRCGDAGTTLLIDEAFLGFTDVPSAASRSWGPRSADHVIVARSLTKLFGLPGLRAGFAVASGDRRDRLETARRSWCLGTPAARVGAHCLEQDSFVAATRERVDRERGRMRAALETRFDVFPSDAPYLLCEAGDEDVSELIETASERGVAIRDARTFRSLESHFRVAVKDRERNDRALEALGIDLSNVEQSGVEQSDAGQSDIEPDTEQSAVEQSDVEPTGDE</sequence>
<feature type="compositionally biased region" description="Polar residues" evidence="4">
    <location>
        <begin position="349"/>
        <end position="361"/>
    </location>
</feature>
<dbReference type="Gene3D" id="3.90.1150.10">
    <property type="entry name" value="Aspartate Aminotransferase, domain 1"/>
    <property type="match status" value="1"/>
</dbReference>
<keyword evidence="3" id="KW-0808">Transferase</keyword>
<gene>
    <name evidence="6" type="ORF">SAMN04488556_1023</name>
</gene>
<dbReference type="EMBL" id="FOZS01000001">
    <property type="protein sequence ID" value="SFS48158.1"/>
    <property type="molecule type" value="Genomic_DNA"/>
</dbReference>
<keyword evidence="2" id="KW-0663">Pyridoxal phosphate</keyword>
<protein>
    <recommendedName>
        <fullName evidence="3">Aminotransferase</fullName>
        <ecNumber evidence="3">2.6.1.-</ecNumber>
    </recommendedName>
</protein>
<proteinExistence type="inferred from homology"/>
<dbReference type="InterPro" id="IPR015424">
    <property type="entry name" value="PyrdxlP-dep_Trfase"/>
</dbReference>
<evidence type="ECO:0000256" key="2">
    <source>
        <dbReference type="ARBA" id="ARBA00022898"/>
    </source>
</evidence>
<dbReference type="InterPro" id="IPR015421">
    <property type="entry name" value="PyrdxlP-dep_Trfase_major"/>
</dbReference>
<evidence type="ECO:0000313" key="6">
    <source>
        <dbReference type="EMBL" id="SFS48158.1"/>
    </source>
</evidence>